<dbReference type="InterPro" id="IPR023393">
    <property type="entry name" value="START-like_dom_sf"/>
</dbReference>
<dbReference type="Proteomes" id="UP000794436">
    <property type="component" value="Unassembled WGS sequence"/>
</dbReference>
<dbReference type="Gene3D" id="3.30.530.20">
    <property type="match status" value="1"/>
</dbReference>
<comment type="caution">
    <text evidence="2">The sequence shown here is derived from an EMBL/GenBank/DDBJ whole genome shotgun (WGS) entry which is preliminary data.</text>
</comment>
<dbReference type="OrthoDB" id="92924at2759"/>
<evidence type="ECO:0000313" key="2">
    <source>
        <dbReference type="EMBL" id="TMW61411.1"/>
    </source>
</evidence>
<keyword evidence="3" id="KW-1185">Reference proteome</keyword>
<dbReference type="InterPro" id="IPR052727">
    <property type="entry name" value="Rab4/Rab5_effector"/>
</dbReference>
<dbReference type="PANTHER" id="PTHR13510:SF44">
    <property type="entry name" value="RABENOSYN-5"/>
    <property type="match status" value="1"/>
</dbReference>
<dbReference type="InterPro" id="IPR011011">
    <property type="entry name" value="Znf_FYVE_PHD"/>
</dbReference>
<dbReference type="AlphaFoldDB" id="A0A8K1FG97"/>
<organism evidence="2 3">
    <name type="scientific">Pythium oligandrum</name>
    <name type="common">Mycoparasitic fungus</name>
    <dbReference type="NCBI Taxonomy" id="41045"/>
    <lineage>
        <taxon>Eukaryota</taxon>
        <taxon>Sar</taxon>
        <taxon>Stramenopiles</taxon>
        <taxon>Oomycota</taxon>
        <taxon>Peronosporomycetes</taxon>
        <taxon>Pythiales</taxon>
        <taxon>Pythiaceae</taxon>
        <taxon>Pythium</taxon>
    </lineage>
</organism>
<dbReference type="SUPFAM" id="SSF57903">
    <property type="entry name" value="FYVE/PHD zinc finger"/>
    <property type="match status" value="1"/>
</dbReference>
<name>A0A8K1FG97_PYTOL</name>
<gene>
    <name evidence="2" type="ORF">Poli38472_012602</name>
</gene>
<dbReference type="PANTHER" id="PTHR13510">
    <property type="entry name" value="FYVE-FINGER-CONTAINING RAB5 EFFECTOR PROTEIN RABENOSYN-5-RELATED"/>
    <property type="match status" value="1"/>
</dbReference>
<evidence type="ECO:0000256" key="1">
    <source>
        <dbReference type="SAM" id="MobiDB-lite"/>
    </source>
</evidence>
<accession>A0A8K1FG97</accession>
<reference evidence="2" key="1">
    <citation type="submission" date="2019-03" db="EMBL/GenBank/DDBJ databases">
        <title>Long read genome sequence of the mycoparasitic Pythium oligandrum ATCC 38472 isolated from sugarbeet rhizosphere.</title>
        <authorList>
            <person name="Gaulin E."/>
        </authorList>
    </citation>
    <scope>NUCLEOTIDE SEQUENCE</scope>
    <source>
        <strain evidence="2">ATCC 38472_TT</strain>
    </source>
</reference>
<evidence type="ECO:0000313" key="3">
    <source>
        <dbReference type="Proteomes" id="UP000794436"/>
    </source>
</evidence>
<feature type="region of interest" description="Disordered" evidence="1">
    <location>
        <begin position="417"/>
        <end position="445"/>
    </location>
</feature>
<protein>
    <recommendedName>
        <fullName evidence="4">FYVE-type domain-containing protein</fullName>
    </recommendedName>
</protein>
<evidence type="ECO:0008006" key="4">
    <source>
        <dbReference type="Google" id="ProtNLM"/>
    </source>
</evidence>
<dbReference type="CDD" id="cd00065">
    <property type="entry name" value="FYVE_like_SF"/>
    <property type="match status" value="1"/>
</dbReference>
<proteinExistence type="predicted"/>
<dbReference type="EMBL" id="SPLM01000076">
    <property type="protein sequence ID" value="TMW61411.1"/>
    <property type="molecule type" value="Genomic_DNA"/>
</dbReference>
<sequence length="445" mass="49459">MLPPSSAIPKLNLTPEEQQVAADEVAAVLAETLEIEREFLAESGPLDKRQWKEVKSRDDFRVFKERRRVRGTGATTSGPQPLLPGIDIEDSRVTKTRSTISSAGDGVVSSIKEPHVPMIVAAGHLEGQIEDVIYGSVAGDEISWRLRTTYMKDKFADAKIVATIKEPTRENPYDYLAIKWFVREHPPMLSLFVQPRDFLVIEATGYTVDKYGQRHGYYIIHEFHHPALPELKELGVYRCKMSLCFISRQVNPSKVHIFARGFVDPKGDLAHGVTVALTAEAMLSTAHCCDSSYAKKLTWLMSKHRLQRQQQRQQQQLVESASCQSCQKTSGFLKASLTTCHLCGCIFCSRCTVQRKIIIDVSTGGVTERSFPFCHGCILRAKQQSPYDVAVDQVTQIASLSASFVSRPKTMSVASSTDSRYGITVSRPPLRPGPSPPMEIGSILS</sequence>